<evidence type="ECO:0000313" key="1">
    <source>
        <dbReference type="EMBL" id="RMV82932.1"/>
    </source>
</evidence>
<proteinExistence type="predicted"/>
<accession>A0A3M6FRI6</accession>
<name>A0A3M6FRI6_PSEAJ</name>
<dbReference type="AlphaFoldDB" id="A0A3M6FRI6"/>
<sequence>MLGQQLGEVLGCLFKPVSGGFQSGVMSEVTDSLVGQVMAFVEHVQRVTRVRQHGAAAKREVRQHHVMVGDNHVNLAHAFARLIESALLKVRAMPVSALAVIGGQPRPVLIGEFLRPAVAITVPLIARQLLQHAGKQLLTGFIDLDLEAFFLEKLRSRVGRVALLQQRVEFRQAHVTAAALGQSEGKIQTAVAHQVRQVLIDDLLLQGDGRGGDHQPLACRLGSGNRGDGIGHGLTGTRPGLDGHYRRIARTTALFIGVNVPQHLGNFSDHQSLAIAWLEALGFEETRVSALDLGFEFGTDHWLRFGGTAKKAG</sequence>
<protein>
    <submittedName>
        <fullName evidence="1">Uncharacterized protein</fullName>
    </submittedName>
</protein>
<evidence type="ECO:0000313" key="2">
    <source>
        <dbReference type="Proteomes" id="UP000271531"/>
    </source>
</evidence>
<organism evidence="1 2">
    <name type="scientific">Pseudomonas amygdali pv. tabaci</name>
    <name type="common">Pseudomonas syringae pv. tabaci</name>
    <dbReference type="NCBI Taxonomy" id="322"/>
    <lineage>
        <taxon>Bacteria</taxon>
        <taxon>Pseudomonadati</taxon>
        <taxon>Pseudomonadota</taxon>
        <taxon>Gammaproteobacteria</taxon>
        <taxon>Pseudomonadales</taxon>
        <taxon>Pseudomonadaceae</taxon>
        <taxon>Pseudomonas</taxon>
        <taxon>Pseudomonas amygdali</taxon>
    </lineage>
</organism>
<dbReference type="EMBL" id="RBVA01001031">
    <property type="protein sequence ID" value="RMV82932.1"/>
    <property type="molecule type" value="Genomic_DNA"/>
</dbReference>
<comment type="caution">
    <text evidence="1">The sequence shown here is derived from an EMBL/GenBank/DDBJ whole genome shotgun (WGS) entry which is preliminary data.</text>
</comment>
<gene>
    <name evidence="1" type="ORF">ALP03_05887</name>
</gene>
<reference evidence="1 2" key="1">
    <citation type="submission" date="2018-08" db="EMBL/GenBank/DDBJ databases">
        <title>Recombination of ecologically and evolutionarily significant loci maintains genetic cohesion in the Pseudomonas syringae species complex.</title>
        <authorList>
            <person name="Dillon M."/>
            <person name="Thakur S."/>
            <person name="Almeida R.N.D."/>
            <person name="Weir B.S."/>
            <person name="Guttman D.S."/>
        </authorList>
    </citation>
    <scope>NUCLEOTIDE SEQUENCE [LARGE SCALE GENOMIC DNA]</scope>
    <source>
        <strain evidence="1 2">ICMP 4525</strain>
    </source>
</reference>
<dbReference type="Proteomes" id="UP000271531">
    <property type="component" value="Unassembled WGS sequence"/>
</dbReference>